<gene>
    <name evidence="1" type="ORF">NQ314_005770</name>
</gene>
<reference evidence="1" key="1">
    <citation type="journal article" date="2023" name="Insect Mol. Biol.">
        <title>Genome sequencing provides insights into the evolution of gene families encoding plant cell wall-degrading enzymes in longhorned beetles.</title>
        <authorList>
            <person name="Shin N.R."/>
            <person name="Okamura Y."/>
            <person name="Kirsch R."/>
            <person name="Pauchet Y."/>
        </authorList>
    </citation>
    <scope>NUCLEOTIDE SEQUENCE</scope>
    <source>
        <strain evidence="1">RBIC_L_NR</strain>
    </source>
</reference>
<protein>
    <submittedName>
        <fullName evidence="1">Uncharacterized protein</fullName>
    </submittedName>
</protein>
<evidence type="ECO:0000313" key="1">
    <source>
        <dbReference type="EMBL" id="KAJ8961988.1"/>
    </source>
</evidence>
<accession>A0AAV8ZEM3</accession>
<name>A0AAV8ZEM3_9CUCU</name>
<keyword evidence="2" id="KW-1185">Reference proteome</keyword>
<dbReference type="Proteomes" id="UP001162156">
    <property type="component" value="Unassembled WGS sequence"/>
</dbReference>
<dbReference type="AlphaFoldDB" id="A0AAV8ZEM3"/>
<sequence>MEHIVLMATVNSNYEFIMVDAGIKARILDKGVLSSTPFGKAFSEEKLKIPEPNTLPNNDKKLPFVFFF</sequence>
<dbReference type="EMBL" id="JANEYF010001596">
    <property type="protein sequence ID" value="KAJ8961988.1"/>
    <property type="molecule type" value="Genomic_DNA"/>
</dbReference>
<comment type="caution">
    <text evidence="1">The sequence shown here is derived from an EMBL/GenBank/DDBJ whole genome shotgun (WGS) entry which is preliminary data.</text>
</comment>
<organism evidence="1 2">
    <name type="scientific">Rhamnusium bicolor</name>
    <dbReference type="NCBI Taxonomy" id="1586634"/>
    <lineage>
        <taxon>Eukaryota</taxon>
        <taxon>Metazoa</taxon>
        <taxon>Ecdysozoa</taxon>
        <taxon>Arthropoda</taxon>
        <taxon>Hexapoda</taxon>
        <taxon>Insecta</taxon>
        <taxon>Pterygota</taxon>
        <taxon>Neoptera</taxon>
        <taxon>Endopterygota</taxon>
        <taxon>Coleoptera</taxon>
        <taxon>Polyphaga</taxon>
        <taxon>Cucujiformia</taxon>
        <taxon>Chrysomeloidea</taxon>
        <taxon>Cerambycidae</taxon>
        <taxon>Lepturinae</taxon>
        <taxon>Rhagiini</taxon>
        <taxon>Rhamnusium</taxon>
    </lineage>
</organism>
<proteinExistence type="predicted"/>
<evidence type="ECO:0000313" key="2">
    <source>
        <dbReference type="Proteomes" id="UP001162156"/>
    </source>
</evidence>